<dbReference type="InterPro" id="IPR050300">
    <property type="entry name" value="GDXG_lipolytic_enzyme"/>
</dbReference>
<feature type="transmembrane region" description="Helical" evidence="5">
    <location>
        <begin position="117"/>
        <end position="139"/>
    </location>
</feature>
<name>A0A830HMG3_9CHLO</name>
<dbReference type="OrthoDB" id="408631at2759"/>
<feature type="transmembrane region" description="Helical" evidence="5">
    <location>
        <begin position="92"/>
        <end position="111"/>
    </location>
</feature>
<keyword evidence="5" id="KW-0812">Transmembrane</keyword>
<evidence type="ECO:0000256" key="1">
    <source>
        <dbReference type="ARBA" id="ARBA00022801"/>
    </source>
</evidence>
<dbReference type="InterPro" id="IPR049492">
    <property type="entry name" value="BD-FAE-like_dom"/>
</dbReference>
<feature type="transmembrane region" description="Helical" evidence="5">
    <location>
        <begin position="172"/>
        <end position="190"/>
    </location>
</feature>
<proteinExistence type="inferred from homology"/>
<feature type="domain" description="BD-FAE-like" evidence="6">
    <location>
        <begin position="296"/>
        <end position="507"/>
    </location>
</feature>
<dbReference type="GO" id="GO:0016787">
    <property type="term" value="F:hydrolase activity"/>
    <property type="evidence" value="ECO:0007669"/>
    <property type="project" value="UniProtKB-KW"/>
</dbReference>
<keyword evidence="5" id="KW-1133">Transmembrane helix</keyword>
<feature type="transmembrane region" description="Helical" evidence="5">
    <location>
        <begin position="611"/>
        <end position="631"/>
    </location>
</feature>
<accession>A0A830HMG3</accession>
<dbReference type="Proteomes" id="UP000660262">
    <property type="component" value="Unassembled WGS sequence"/>
</dbReference>
<reference evidence="7" key="1">
    <citation type="submission" date="2020-10" db="EMBL/GenBank/DDBJ databases">
        <title>Unveiling of a novel bifunctional photoreceptor, Dualchrome1, isolated from a cosmopolitan green alga.</title>
        <authorList>
            <person name="Suzuki S."/>
            <person name="Kawachi M."/>
        </authorList>
    </citation>
    <scope>NUCLEOTIDE SEQUENCE</scope>
    <source>
        <strain evidence="7">NIES 2893</strain>
    </source>
</reference>
<keyword evidence="5" id="KW-0472">Membrane</keyword>
<gene>
    <name evidence="7" type="ORF">PPROV_000681400</name>
</gene>
<evidence type="ECO:0000256" key="2">
    <source>
        <dbReference type="ARBA" id="ARBA00038028"/>
    </source>
</evidence>
<evidence type="ECO:0000259" key="6">
    <source>
        <dbReference type="Pfam" id="PF20434"/>
    </source>
</evidence>
<evidence type="ECO:0000313" key="8">
    <source>
        <dbReference type="Proteomes" id="UP000660262"/>
    </source>
</evidence>
<dbReference type="InterPro" id="IPR029058">
    <property type="entry name" value="AB_hydrolase_fold"/>
</dbReference>
<dbReference type="EC" id="3.1.1.n2" evidence="3"/>
<dbReference type="Pfam" id="PF20434">
    <property type="entry name" value="BD-FAE"/>
    <property type="match status" value="1"/>
</dbReference>
<dbReference type="AlphaFoldDB" id="A0A830HMG3"/>
<evidence type="ECO:0000256" key="4">
    <source>
        <dbReference type="ARBA" id="ARBA00049507"/>
    </source>
</evidence>
<organism evidence="7 8">
    <name type="scientific">Pycnococcus provasolii</name>
    <dbReference type="NCBI Taxonomy" id="41880"/>
    <lineage>
        <taxon>Eukaryota</taxon>
        <taxon>Viridiplantae</taxon>
        <taxon>Chlorophyta</taxon>
        <taxon>Pseudoscourfieldiophyceae</taxon>
        <taxon>Pseudoscourfieldiales</taxon>
        <taxon>Pycnococcaceae</taxon>
        <taxon>Pycnococcus</taxon>
    </lineage>
</organism>
<keyword evidence="1" id="KW-0378">Hydrolase</keyword>
<comment type="similarity">
    <text evidence="2">Belongs to the AB hydrolase superfamily. Isoprenylcysteine methylesterase family.</text>
</comment>
<evidence type="ECO:0000256" key="3">
    <source>
        <dbReference type="ARBA" id="ARBA00038928"/>
    </source>
</evidence>
<evidence type="ECO:0000313" key="7">
    <source>
        <dbReference type="EMBL" id="GHP08072.1"/>
    </source>
</evidence>
<protein>
    <recommendedName>
        <fullName evidence="3">protein-S-isoprenylcysteine alpha-carbonyl methylesterase</fullName>
        <ecNumber evidence="3">3.1.1.n2</ecNumber>
    </recommendedName>
</protein>
<dbReference type="PANTHER" id="PTHR48081">
    <property type="entry name" value="AB HYDROLASE SUPERFAMILY PROTEIN C4A8.06C"/>
    <property type="match status" value="1"/>
</dbReference>
<dbReference type="EMBL" id="BNJQ01000019">
    <property type="protein sequence ID" value="GHP08072.1"/>
    <property type="molecule type" value="Genomic_DNA"/>
</dbReference>
<comment type="caution">
    <text evidence="7">The sequence shown here is derived from an EMBL/GenBank/DDBJ whole genome shotgun (WGS) entry which is preliminary data.</text>
</comment>
<keyword evidence="8" id="KW-1185">Reference proteome</keyword>
<dbReference type="SUPFAM" id="SSF53474">
    <property type="entry name" value="alpha/beta-Hydrolases"/>
    <property type="match status" value="1"/>
</dbReference>
<dbReference type="Gene3D" id="3.40.50.1820">
    <property type="entry name" value="alpha/beta hydrolase"/>
    <property type="match status" value="1"/>
</dbReference>
<sequence length="760" mass="84519">MTVDEGMAAVDKPTAAATMPVNNKITVPPVRISVNRNNLELTRRKKERRVTYHEVSKNLAEQFYDFLFSTRKIFCCCFGNVTGTEAVEVFTLHLPILCFAFLALLTTPWTWFTSYLIRAYVNGYCFFISLVYLVVTTALHAKANGVRQTLVAAGTGFRDCCTFRRFAAATQVLSFLTHLFLVFASLPAAYSIDGNLRQAFGTPRHLPNPEPNTFNFGEWMTMQLGSHAGNSPANREAGEMARSVVYKNLTEMEAPVVSGTYADGMIRGRSDSPWSRQLHIKYVLPTDVTGDDATSLPPVLFHVHGGGWKYGDSFITFAKVAYFLKRGYAVASVEYRLLGYGYNCMSLSEDVFDALRYIKKHGKQLGMDSDRIVAYGESAGGHLALLAAYRLNLELRSTTGVMGVYSMAGATDIASLVKSDYSNIGMHKTVYSYLMSNTPSAPPASTTSPSASPHSLTRRFLSDDVEAYRTCSPTYWISEYTPPTLSVHGKLDSLVPAPQATRLHNLLDEMSSKMDRRIPHLKVMFPMHDHVAGGGWAGVASQVTRYAVERFFAWSIEREQDLATDGNSSATSAVPYLLRTDDADAKAARERSDTDEAGMSCEPTTACATNIFAAFLSLFLAVLLVLGVREYRRHAAEHRAKMEEEGYKKEPTTPRGMWSTAKLSMRKFTACFLGMLSGSHDFDEFVNKHTPRATDSPRKNSFWHRKDNSVEENARKFASTYVKLHGVSMPISVVYSLGESVKNLEKLAKENQMEDDYGPF</sequence>
<evidence type="ECO:0000256" key="5">
    <source>
        <dbReference type="SAM" id="Phobius"/>
    </source>
</evidence>
<comment type="catalytic activity">
    <reaction evidence="4">
        <text>[protein]-C-terminal S-[(2E,6E)-farnesyl]-L-cysteine methyl ester + H2O = [protein]-C-terminal S-[(2E,6E)-farnesyl]-L-cysteine + methanol + H(+)</text>
        <dbReference type="Rhea" id="RHEA:48520"/>
        <dbReference type="Rhea" id="RHEA-COMP:12125"/>
        <dbReference type="Rhea" id="RHEA-COMP:12126"/>
        <dbReference type="ChEBI" id="CHEBI:15377"/>
        <dbReference type="ChEBI" id="CHEBI:15378"/>
        <dbReference type="ChEBI" id="CHEBI:17790"/>
        <dbReference type="ChEBI" id="CHEBI:90510"/>
        <dbReference type="ChEBI" id="CHEBI:90511"/>
        <dbReference type="EC" id="3.1.1.n2"/>
    </reaction>
</comment>